<dbReference type="AlphaFoldDB" id="A0A4Q6XZX5"/>
<organism evidence="7 8">
    <name type="scientific">Sphingomonas populi</name>
    <dbReference type="NCBI Taxonomy" id="2484750"/>
    <lineage>
        <taxon>Bacteria</taxon>
        <taxon>Pseudomonadati</taxon>
        <taxon>Pseudomonadota</taxon>
        <taxon>Alphaproteobacteria</taxon>
        <taxon>Sphingomonadales</taxon>
        <taxon>Sphingomonadaceae</taxon>
        <taxon>Sphingomonas</taxon>
    </lineage>
</organism>
<dbReference type="OrthoDB" id="370725at2"/>
<evidence type="ECO:0000313" key="7">
    <source>
        <dbReference type="EMBL" id="RZF66503.1"/>
    </source>
</evidence>
<reference evidence="7 8" key="1">
    <citation type="submission" date="2019-02" db="EMBL/GenBank/DDBJ databases">
        <authorList>
            <person name="Li Y."/>
        </authorList>
    </citation>
    <scope>NUCLEOTIDE SEQUENCE [LARGE SCALE GENOMIC DNA]</scope>
    <source>
        <strain evidence="7 8">3-7</strain>
    </source>
</reference>
<evidence type="ECO:0000313" key="8">
    <source>
        <dbReference type="Proteomes" id="UP000292085"/>
    </source>
</evidence>
<accession>A0A4Q6XZX5</accession>
<dbReference type="GO" id="GO:0006310">
    <property type="term" value="P:DNA recombination"/>
    <property type="evidence" value="ECO:0007669"/>
    <property type="project" value="UniProtKB-KW"/>
</dbReference>
<evidence type="ECO:0000256" key="1">
    <source>
        <dbReference type="ARBA" id="ARBA00003416"/>
    </source>
</evidence>
<name>A0A4Q6XZX5_9SPHN</name>
<evidence type="ECO:0000256" key="6">
    <source>
        <dbReference type="SAM" id="Coils"/>
    </source>
</evidence>
<dbReference type="InterPro" id="IPR003798">
    <property type="entry name" value="DNA_recombination_RmuC"/>
</dbReference>
<dbReference type="PANTHER" id="PTHR30563:SF0">
    <property type="entry name" value="DNA RECOMBINATION PROTEIN RMUC"/>
    <property type="match status" value="1"/>
</dbReference>
<sequence>MDGFFAIIVIVALLCGVALGWFLGQRGTAAIQAERDAREADFKRAIVDLAGAEERARAAFGLREELVEVRAELSEMREDRDRVRLENTALKTHAASFEHRLSERLAEEEARLKMAHDAHEARERALREAFQAREQTSTETYEARIAGLLHAKDLLATQFAEVSNKLLSEAQENFLKRADERFRQSEETAGQNLKSMLQPVSDRLLRYEETVTKVEAERLSAFDQLKGQLEGLRVGQEKVSTEAAKLVNSLRNAPKSRGRWGEQQLKNVLETCGLSEHTDFQTEVSIAGGDEGGRLRPDAIVKVPGGRSLVIDAKVSLNAYQDAFGAVDENERRTGLAAHAASMRAHVNGLGNKAYWNQFADAPDYVIMFVPGEHFLTAALEYDPTLWDFAFEKRVLLATPTNLIAIARTVDAVWRQEKMAKQAQEIGALGKELYERLAKAAGDLRKVGGGLTSAVNNYNTFVSSFESRALVTARKFRDLNIDTGAKEIEEASPVEALARYGDAAPALAAPVDEAAE</sequence>
<feature type="coiled-coil region" evidence="6">
    <location>
        <begin position="59"/>
        <end position="86"/>
    </location>
</feature>
<evidence type="ECO:0000256" key="5">
    <source>
        <dbReference type="ARBA" id="ARBA00023172"/>
    </source>
</evidence>
<evidence type="ECO:0000256" key="3">
    <source>
        <dbReference type="ARBA" id="ARBA00021840"/>
    </source>
</evidence>
<dbReference type="Pfam" id="PF02646">
    <property type="entry name" value="RmuC"/>
    <property type="match status" value="1"/>
</dbReference>
<dbReference type="PANTHER" id="PTHR30563">
    <property type="entry name" value="DNA RECOMBINATION PROTEIN RMUC"/>
    <property type="match status" value="1"/>
</dbReference>
<evidence type="ECO:0000256" key="2">
    <source>
        <dbReference type="ARBA" id="ARBA00009840"/>
    </source>
</evidence>
<evidence type="ECO:0000256" key="4">
    <source>
        <dbReference type="ARBA" id="ARBA00023054"/>
    </source>
</evidence>
<gene>
    <name evidence="7" type="primary">rmuC</name>
    <name evidence="7" type="ORF">EWE75_01215</name>
</gene>
<keyword evidence="8" id="KW-1185">Reference proteome</keyword>
<proteinExistence type="inferred from homology"/>
<dbReference type="RefSeq" id="WP_130154857.1">
    <property type="nucleotide sequence ID" value="NZ_SGIS01000001.1"/>
</dbReference>
<comment type="caution">
    <text evidence="7">The sequence shown here is derived from an EMBL/GenBank/DDBJ whole genome shotgun (WGS) entry which is preliminary data.</text>
</comment>
<dbReference type="EMBL" id="SGIS01000001">
    <property type="protein sequence ID" value="RZF66503.1"/>
    <property type="molecule type" value="Genomic_DNA"/>
</dbReference>
<comment type="similarity">
    <text evidence="2">Belongs to the RmuC family.</text>
</comment>
<protein>
    <recommendedName>
        <fullName evidence="3">DNA recombination protein RmuC homolog</fullName>
    </recommendedName>
</protein>
<dbReference type="Proteomes" id="UP000292085">
    <property type="component" value="Unassembled WGS sequence"/>
</dbReference>
<keyword evidence="4 6" id="KW-0175">Coiled coil</keyword>
<keyword evidence="5" id="KW-0233">DNA recombination</keyword>
<comment type="function">
    <text evidence="1">Involved in DNA recombination.</text>
</comment>